<name>A0A9X0YKR5_9FLAO</name>
<dbReference type="Gene3D" id="2.60.40.10">
    <property type="entry name" value="Immunoglobulins"/>
    <property type="match status" value="3"/>
</dbReference>
<dbReference type="RefSeq" id="WP_057777864.1">
    <property type="nucleotide sequence ID" value="NZ_JAGGJQ010000006.1"/>
</dbReference>
<dbReference type="Proteomes" id="UP001138672">
    <property type="component" value="Unassembled WGS sequence"/>
</dbReference>
<protein>
    <recommendedName>
        <fullName evidence="7">LTD domain-containing protein</fullName>
    </recommendedName>
</protein>
<dbReference type="PROSITE" id="PS50194">
    <property type="entry name" value="FILAMIN_REPEAT"/>
    <property type="match status" value="2"/>
</dbReference>
<evidence type="ECO:0000313" key="9">
    <source>
        <dbReference type="EMBL" id="MDQ0334219.1"/>
    </source>
</evidence>
<dbReference type="Pfam" id="PF22544">
    <property type="entry name" value="HYDIN_VesB_CFA65-like_Ig"/>
    <property type="match status" value="2"/>
</dbReference>
<dbReference type="EMBL" id="JAGGJQ010000006">
    <property type="protein sequence ID" value="MBP1840355.1"/>
    <property type="molecule type" value="Genomic_DNA"/>
</dbReference>
<feature type="domain" description="LTD" evidence="7">
    <location>
        <begin position="621"/>
        <end position="755"/>
    </location>
</feature>
<dbReference type="GO" id="GO:0005737">
    <property type="term" value="C:cytoplasm"/>
    <property type="evidence" value="ECO:0007669"/>
    <property type="project" value="UniProtKB-SubCell"/>
</dbReference>
<gene>
    <name evidence="8" type="ORF">J2Z56_002283</name>
    <name evidence="9" type="ORF">J2Z57_000641</name>
</gene>
<evidence type="ECO:0000313" key="8">
    <source>
        <dbReference type="EMBL" id="MBP1840355.1"/>
    </source>
</evidence>
<dbReference type="InterPro" id="IPR001322">
    <property type="entry name" value="Lamin_tail_dom"/>
</dbReference>
<dbReference type="EMBL" id="JAUSUU010000001">
    <property type="protein sequence ID" value="MDQ0334219.1"/>
    <property type="molecule type" value="Genomic_DNA"/>
</dbReference>
<feature type="signal peptide" evidence="6">
    <location>
        <begin position="1"/>
        <end position="21"/>
    </location>
</feature>
<dbReference type="NCBIfam" id="NF012200">
    <property type="entry name" value="choice_anch_D"/>
    <property type="match status" value="2"/>
</dbReference>
<dbReference type="InterPro" id="IPR013783">
    <property type="entry name" value="Ig-like_fold"/>
</dbReference>
<dbReference type="Pfam" id="PF00932">
    <property type="entry name" value="LTD"/>
    <property type="match status" value="1"/>
</dbReference>
<dbReference type="Proteomes" id="UP001231587">
    <property type="component" value="Unassembled WGS sequence"/>
</dbReference>
<dbReference type="OrthoDB" id="1652165at2"/>
<dbReference type="PROSITE" id="PS51841">
    <property type="entry name" value="LTD"/>
    <property type="match status" value="1"/>
</dbReference>
<evidence type="ECO:0000256" key="4">
    <source>
        <dbReference type="ARBA" id="ARBA00023069"/>
    </source>
</evidence>
<comment type="subcellular location">
    <subcellularLocation>
        <location evidence="1">Cell projection</location>
        <location evidence="1">Cilium</location>
    </subcellularLocation>
    <subcellularLocation>
        <location evidence="2">Cytoplasm</location>
    </subcellularLocation>
</comment>
<keyword evidence="6" id="KW-0732">Signal</keyword>
<reference evidence="8" key="1">
    <citation type="submission" date="2021-03" db="EMBL/GenBank/DDBJ databases">
        <title>Genomic Encyclopedia of Type Strains, Phase IV (KMG-IV): sequencing the most valuable type-strain genomes for metagenomic binning, comparative biology and taxonomic classification.</title>
        <authorList>
            <person name="Goeker M."/>
        </authorList>
    </citation>
    <scope>NUCLEOTIDE SEQUENCE</scope>
    <source>
        <strain evidence="8">DSM 15523</strain>
        <strain evidence="9 11">DSM 16476</strain>
    </source>
</reference>
<proteinExistence type="predicted"/>
<evidence type="ECO:0000256" key="6">
    <source>
        <dbReference type="SAM" id="SignalP"/>
    </source>
</evidence>
<dbReference type="InterPro" id="IPR053879">
    <property type="entry name" value="HYDIN_VesB_CFA65-like_Ig"/>
</dbReference>
<organism evidence="8 10">
    <name type="scientific">Formosa algae</name>
    <dbReference type="NCBI Taxonomy" id="225843"/>
    <lineage>
        <taxon>Bacteria</taxon>
        <taxon>Pseudomonadati</taxon>
        <taxon>Bacteroidota</taxon>
        <taxon>Flavobacteriia</taxon>
        <taxon>Flavobacteriales</taxon>
        <taxon>Flavobacteriaceae</taxon>
        <taxon>Formosa</taxon>
    </lineage>
</organism>
<accession>A0A9X0YKR5</accession>
<evidence type="ECO:0000256" key="3">
    <source>
        <dbReference type="ARBA" id="ARBA00022490"/>
    </source>
</evidence>
<evidence type="ECO:0000256" key="2">
    <source>
        <dbReference type="ARBA" id="ARBA00004496"/>
    </source>
</evidence>
<sequence>MKKNYYLTLVLICCTITFGFAQIFDNTCTNFTTPGWSFYSVGQRNGEEFWRLNNNNDYVISETFGAYENLVLTSNLRYAGTNGECTIEISNDGGTTWNAGSYTASNIYNTYVNYIYNIGTLTGTNNKIRWKRNSSGTQPLRINRVTLTGDTITTSGDCASESFVDVNNDSSNSYSTKNWTGDNGIDWTATDARSDVDLDGDEAIMLKTGSLTNDSSFPGGCGVISFNYAQIYSNTSTLKVFINGTQYGGDISVSSTSSSTFTTTINVTGSINVELRNSGNRTLISNLSWTCYTGTPNPELQLVDNTSTNQNCGYTIDYGSQAISTNTDLTFDIENNGSADLDVSSLNITGNYTIVSPATPFSIASGNTQTVTVRFTPTVTGTSTGSITINNNDLDEVTCTVNLTGEGYSPTPEIDIERNTGASIPNGSTPSVGYNTIFAATVMGNSTAPKTYYVSSEGTAGLDLTSITSSNPTEFTIITNPGTTSITPGNEEGFEITFSPSSVGTRTATITVISNDADEDPYTFEVQGTGDCAAGTLTLSPATGPIGTVVNINSTTSNFGASTTATVNGVSATLTVISSSEVEVTIPAGATTGSIEITDDLGCLSSKLFTVIEQQISSCEGSSGITPSDLFISEVTDHSTGSHSYVEIYNGTGASINLTNYEIQIFNNGGSSPTSTTTLTGTIANNDVFVFAFGGSDATTNYATHGYDQSSNISGVNEDDNIRLYSTVTGNWIDLWGDTTGTSFTVATKDYTYRRKNSGITVPSTTWNASDWDSFTPVDYDDIGTYDFSSGSAPIINGITSTATACNEVTISVSASEGFSGGNALQYVWYVYKPEESGLGWQTISNGGIYTTSSASPDLIISDASSVLDYQYYCEVREDDASCYQSSTATQVDISGAVWNGTNWTWDDGTATNTVPTIGTNVIIDGNYNTSTGGAETSFEACKCTVNASSTLIIEDNTYVVVGNDLTVNGNIIVKTDGAFVQIDDDAVVSGAVLTDKTKIQVEKETSNLGSSYEYTYWSTPVIGETISDGLSDANSNRIFSYSGQNYLDATQETNNDNSALAGQDDIDDNGDDWQYTSGSTIMIPGVGYAATHNRSSSFPGQFTYVFEGPFNTGEYNIPIYRNDSELNDNNWNLIGNPYPSAIDADLFLSANSTISQNIGATNGAIYLWSQITAASNTTNGNEGNNFAQSDYAIINGTGQTSGGDGIMPTRHIPSGQSFFISMDNAATSTVFSGDIKTTNVVFNNSMRVTGNNTQFFRTTANEANKLWVNLTTDNGVTNQTLIAYLDGATDDDDGTFYDAQRSVTEDINAVIFTYIPTRPDSRYVIQAKQSSSLSLDETIPLGFKTTIEDPTIYSLSIPQTEGSFMTDNIIYLHDKLLNTVHELSNSNYTFTSEIGLFDERFEIIFSQQKLSIDDSVLNANSISIIELSDGKVKITSSSNVTITHVDIFDLLGRRIYNLEGTSASEIYDLSRLSNAAYIAKVSLSNGQIINKKAMKQQ</sequence>
<evidence type="ECO:0000256" key="5">
    <source>
        <dbReference type="ARBA" id="ARBA00023273"/>
    </source>
</evidence>
<dbReference type="InterPro" id="IPR017868">
    <property type="entry name" value="Filamin/ABP280_repeat-like"/>
</dbReference>
<evidence type="ECO:0000259" key="7">
    <source>
        <dbReference type="PROSITE" id="PS51841"/>
    </source>
</evidence>
<comment type="caution">
    <text evidence="8">The sequence shown here is derived from an EMBL/GenBank/DDBJ whole genome shotgun (WGS) entry which is preliminary data.</text>
</comment>
<evidence type="ECO:0000256" key="1">
    <source>
        <dbReference type="ARBA" id="ARBA00004138"/>
    </source>
</evidence>
<evidence type="ECO:0000313" key="10">
    <source>
        <dbReference type="Proteomes" id="UP001138672"/>
    </source>
</evidence>
<keyword evidence="11" id="KW-1185">Reference proteome</keyword>
<keyword evidence="3" id="KW-0963">Cytoplasm</keyword>
<evidence type="ECO:0000313" key="11">
    <source>
        <dbReference type="Proteomes" id="UP001231587"/>
    </source>
</evidence>
<keyword evidence="5" id="KW-0966">Cell projection</keyword>
<feature type="chain" id="PRO_5040905737" description="LTD domain-containing protein" evidence="6">
    <location>
        <begin position="22"/>
        <end position="1498"/>
    </location>
</feature>
<keyword evidence="4" id="KW-0969">Cilium</keyword>